<evidence type="ECO:0008006" key="3">
    <source>
        <dbReference type="Google" id="ProtNLM"/>
    </source>
</evidence>
<dbReference type="AlphaFoldDB" id="A0A2J7YR40"/>
<proteinExistence type="predicted"/>
<dbReference type="Pfam" id="PF10014">
    <property type="entry name" value="2OG-Fe_Oxy_2"/>
    <property type="match status" value="1"/>
</dbReference>
<dbReference type="EMBL" id="LJIW01000002">
    <property type="protein sequence ID" value="PNG90481.1"/>
    <property type="molecule type" value="Genomic_DNA"/>
</dbReference>
<dbReference type="Proteomes" id="UP000236520">
    <property type="component" value="Unassembled WGS sequence"/>
</dbReference>
<reference evidence="1 2" key="1">
    <citation type="submission" date="2015-09" db="EMBL/GenBank/DDBJ databases">
        <title>Genome sequence, genome mining and natural product profiling of a biocontrol bacterium Streptomyces malaysiensis F913.</title>
        <authorList>
            <person name="Xu Y."/>
            <person name="Wei J."/>
            <person name="Xie J."/>
            <person name="Li T."/>
            <person name="Zhou Z."/>
        </authorList>
    </citation>
    <scope>NUCLEOTIDE SEQUENCE [LARGE SCALE GENOMIC DNA]</scope>
    <source>
        <strain evidence="1 2">F913</strain>
    </source>
</reference>
<dbReference type="GO" id="GO:0051213">
    <property type="term" value="F:dioxygenase activity"/>
    <property type="evidence" value="ECO:0007669"/>
    <property type="project" value="InterPro"/>
</dbReference>
<evidence type="ECO:0000313" key="1">
    <source>
        <dbReference type="EMBL" id="PNG90481.1"/>
    </source>
</evidence>
<name>A0A2J7YR40_STRMQ</name>
<accession>A0A2J7YR40</accession>
<dbReference type="RefSeq" id="WP_197710378.1">
    <property type="nucleotide sequence ID" value="NZ_BAAAHF010000034.1"/>
</dbReference>
<evidence type="ECO:0000313" key="2">
    <source>
        <dbReference type="Proteomes" id="UP000236520"/>
    </source>
</evidence>
<sequence length="301" mass="33989">MPNDALDSDLAQIRSSYVRDRYAFVPGEKMVRIVQALGATDEDLDRLVTVSDALESDPTLPFRKTRTGRFGFDPVAMEVRRLEFQPFMLSTEDDFVRHDAGKVRVFDEIRDDLQLNTALKALFVFKFLVFDGMTIEHRPKLDYDSDRWVCTLLNVRTTTDGDLIGEPALEGVHSDGVDHTMTTYLGSQNMTEDSAVTFLHEMDESNGTRWHDTDPKLVRARAQHRDFLDTCLIVDHELKHSVSTLYAADPERPATRDLLAFLTRKPVAEGHHSREFDSAAPHPAMPMTVPLRALGGTTRVG</sequence>
<dbReference type="InterPro" id="IPR018724">
    <property type="entry name" value="2OG-Fe_dioxygenase"/>
</dbReference>
<keyword evidence="2" id="KW-1185">Reference proteome</keyword>
<dbReference type="Gene3D" id="2.60.120.620">
    <property type="entry name" value="q2cbj1_9rhob like domain"/>
    <property type="match status" value="1"/>
</dbReference>
<protein>
    <recommendedName>
        <fullName evidence="3">2OG-Fe dioxygenase family protein</fullName>
    </recommendedName>
</protein>
<organism evidence="1 2">
    <name type="scientific">Streptomyces malaysiensis</name>
    <dbReference type="NCBI Taxonomy" id="92644"/>
    <lineage>
        <taxon>Bacteria</taxon>
        <taxon>Bacillati</taxon>
        <taxon>Actinomycetota</taxon>
        <taxon>Actinomycetes</taxon>
        <taxon>Kitasatosporales</taxon>
        <taxon>Streptomycetaceae</taxon>
        <taxon>Streptomyces</taxon>
        <taxon>Streptomyces violaceusniger group</taxon>
    </lineage>
</organism>
<comment type="caution">
    <text evidence="1">The sequence shown here is derived from an EMBL/GenBank/DDBJ whole genome shotgun (WGS) entry which is preliminary data.</text>
</comment>
<gene>
    <name evidence="1" type="ORF">SMF913_25946</name>
</gene>